<dbReference type="SMART" id="SM00420">
    <property type="entry name" value="HTH_DEOR"/>
    <property type="match status" value="1"/>
</dbReference>
<dbReference type="SUPFAM" id="SSF100950">
    <property type="entry name" value="NagB/RpiA/CoA transferase-like"/>
    <property type="match status" value="1"/>
</dbReference>
<evidence type="ECO:0000256" key="1">
    <source>
        <dbReference type="ARBA" id="ARBA00023015"/>
    </source>
</evidence>
<dbReference type="GO" id="GO:0003677">
    <property type="term" value="F:DNA binding"/>
    <property type="evidence" value="ECO:0007669"/>
    <property type="project" value="UniProtKB-KW"/>
</dbReference>
<reference evidence="5 6" key="1">
    <citation type="submission" date="2014-09" db="EMBL/GenBank/DDBJ databases">
        <title>Cedecea neteri SSMD04 Genome Sequencing.</title>
        <authorList>
            <person name="Tan J.-Y."/>
        </authorList>
    </citation>
    <scope>NUCLEOTIDE SEQUENCE [LARGE SCALE GENOMIC DNA]</scope>
    <source>
        <strain evidence="5 6">SSMD04</strain>
    </source>
</reference>
<dbReference type="Gene3D" id="3.40.50.1360">
    <property type="match status" value="1"/>
</dbReference>
<dbReference type="InterPro" id="IPR036390">
    <property type="entry name" value="WH_DNA-bd_sf"/>
</dbReference>
<dbReference type="Pfam" id="PF00455">
    <property type="entry name" value="DeoRC"/>
    <property type="match status" value="1"/>
</dbReference>
<evidence type="ECO:0000313" key="6">
    <source>
        <dbReference type="Proteomes" id="UP000029481"/>
    </source>
</evidence>
<keyword evidence="2" id="KW-0238">DNA-binding</keyword>
<keyword evidence="1" id="KW-0805">Transcription regulation</keyword>
<dbReference type="SUPFAM" id="SSF46785">
    <property type="entry name" value="Winged helix' DNA-binding domain"/>
    <property type="match status" value="1"/>
</dbReference>
<sequence>MNSRQQIILQMVIDQGRVSVASLAKTTGVSEVTIRQDLNLLEKNNYLRRTHGFAVPLDSDDVETRMMNNYTLKLQLAQYAASLVNDGETVFIENGSSNALLARTLAEQKKVTLITVSSYIAHLLKDTDCEVILVGGIYQKKSESMVGPLTRQFIQQLHFSKAFIGIDGFLPETGFTGRDMLRTDVVNSVLEKGSEAIVLTDSSKFGNMHPYTLGPIARFNRVITDAAISEETLAQLKAANLQVDIVDPYAAV</sequence>
<protein>
    <submittedName>
        <fullName evidence="5">DeoR faimly transcriptional regulator</fullName>
    </submittedName>
</protein>
<dbReference type="Pfam" id="PF08220">
    <property type="entry name" value="HTH_DeoR"/>
    <property type="match status" value="1"/>
</dbReference>
<dbReference type="InterPro" id="IPR050313">
    <property type="entry name" value="Carb_Metab_HTH_regulators"/>
</dbReference>
<dbReference type="SMART" id="SM01134">
    <property type="entry name" value="DeoRC"/>
    <property type="match status" value="1"/>
</dbReference>
<keyword evidence="6" id="KW-1185">Reference proteome</keyword>
<evidence type="ECO:0000256" key="2">
    <source>
        <dbReference type="ARBA" id="ARBA00023125"/>
    </source>
</evidence>
<dbReference type="Proteomes" id="UP000029481">
    <property type="component" value="Chromosome"/>
</dbReference>
<dbReference type="PROSITE" id="PS00894">
    <property type="entry name" value="HTH_DEOR_1"/>
    <property type="match status" value="1"/>
</dbReference>
<gene>
    <name evidence="5" type="ORF">JT31_00175</name>
</gene>
<evidence type="ECO:0000313" key="5">
    <source>
        <dbReference type="EMBL" id="AIR03098.1"/>
    </source>
</evidence>
<dbReference type="AlphaFoldDB" id="A0A089PSW7"/>
<dbReference type="PANTHER" id="PTHR30363:SF59">
    <property type="entry name" value="DEOR FAMILY REGULATORY PROTEIN"/>
    <property type="match status" value="1"/>
</dbReference>
<dbReference type="OrthoDB" id="9797223at2"/>
<evidence type="ECO:0000259" key="4">
    <source>
        <dbReference type="PROSITE" id="PS51000"/>
    </source>
</evidence>
<dbReference type="RefSeq" id="WP_038471945.1">
    <property type="nucleotide sequence ID" value="NZ_CP009451.1"/>
</dbReference>
<proteinExistence type="predicted"/>
<dbReference type="NCBIfam" id="NF040887">
    <property type="entry name" value="trans_reg_YciT"/>
    <property type="match status" value="1"/>
</dbReference>
<accession>A0A089PSW7</accession>
<dbReference type="InterPro" id="IPR036388">
    <property type="entry name" value="WH-like_DNA-bd_sf"/>
</dbReference>
<dbReference type="EMBL" id="CP009451">
    <property type="protein sequence ID" value="AIR03098.1"/>
    <property type="molecule type" value="Genomic_DNA"/>
</dbReference>
<keyword evidence="3" id="KW-0804">Transcription</keyword>
<dbReference type="PROSITE" id="PS51000">
    <property type="entry name" value="HTH_DEOR_2"/>
    <property type="match status" value="1"/>
</dbReference>
<dbReference type="Gene3D" id="1.10.10.10">
    <property type="entry name" value="Winged helix-like DNA-binding domain superfamily/Winged helix DNA-binding domain"/>
    <property type="match status" value="1"/>
</dbReference>
<feature type="domain" description="HTH deoR-type" evidence="4">
    <location>
        <begin position="1"/>
        <end position="56"/>
    </location>
</feature>
<name>A0A089PSW7_9ENTR</name>
<dbReference type="InterPro" id="IPR001034">
    <property type="entry name" value="DeoR_HTH"/>
</dbReference>
<dbReference type="GO" id="GO:0003700">
    <property type="term" value="F:DNA-binding transcription factor activity"/>
    <property type="evidence" value="ECO:0007669"/>
    <property type="project" value="InterPro"/>
</dbReference>
<dbReference type="KEGG" id="cnt:JT31_00175"/>
<organism evidence="5 6">
    <name type="scientific">Cedecea neteri</name>
    <dbReference type="NCBI Taxonomy" id="158822"/>
    <lineage>
        <taxon>Bacteria</taxon>
        <taxon>Pseudomonadati</taxon>
        <taxon>Pseudomonadota</taxon>
        <taxon>Gammaproteobacteria</taxon>
        <taxon>Enterobacterales</taxon>
        <taxon>Enterobacteriaceae</taxon>
        <taxon>Cedecea</taxon>
    </lineage>
</organism>
<dbReference type="InterPro" id="IPR037171">
    <property type="entry name" value="NagB/RpiA_transferase-like"/>
</dbReference>
<dbReference type="PANTHER" id="PTHR30363">
    <property type="entry name" value="HTH-TYPE TRANSCRIPTIONAL REGULATOR SRLR-RELATED"/>
    <property type="match status" value="1"/>
</dbReference>
<evidence type="ECO:0000256" key="3">
    <source>
        <dbReference type="ARBA" id="ARBA00023163"/>
    </source>
</evidence>
<dbReference type="InterPro" id="IPR014036">
    <property type="entry name" value="DeoR-like_C"/>
</dbReference>
<dbReference type="InterPro" id="IPR018356">
    <property type="entry name" value="Tscrpt_reg_HTH_DeoR_CS"/>
</dbReference>